<dbReference type="PANTHER" id="PTHR37260:SF2">
    <property type="entry name" value="PROTEIN ECERIFERUM 16"/>
    <property type="match status" value="1"/>
</dbReference>
<keyword evidence="2" id="KW-1185">Reference proteome</keyword>
<reference evidence="3" key="1">
    <citation type="submission" date="2025-08" db="UniProtKB">
        <authorList>
            <consortium name="RefSeq"/>
        </authorList>
    </citation>
    <scope>IDENTIFICATION</scope>
    <source>
        <tissue evidence="3">Young leaves</tissue>
    </source>
</reference>
<gene>
    <name evidence="3" type="primary">LOC111437188</name>
</gene>
<dbReference type="GeneID" id="111437188"/>
<name>A0A6J1EXV4_CUCMO</name>
<evidence type="ECO:0000313" key="3">
    <source>
        <dbReference type="RefSeq" id="XP_022930820.1"/>
    </source>
</evidence>
<feature type="region of interest" description="Disordered" evidence="1">
    <location>
        <begin position="391"/>
        <end position="420"/>
    </location>
</feature>
<organism evidence="2 3">
    <name type="scientific">Cucurbita moschata</name>
    <name type="common">Winter crookneck squash</name>
    <name type="synonym">Cucurbita pepo var. moschata</name>
    <dbReference type="NCBI Taxonomy" id="3662"/>
    <lineage>
        <taxon>Eukaryota</taxon>
        <taxon>Viridiplantae</taxon>
        <taxon>Streptophyta</taxon>
        <taxon>Embryophyta</taxon>
        <taxon>Tracheophyta</taxon>
        <taxon>Spermatophyta</taxon>
        <taxon>Magnoliopsida</taxon>
        <taxon>eudicotyledons</taxon>
        <taxon>Gunneridae</taxon>
        <taxon>Pentapetalae</taxon>
        <taxon>rosids</taxon>
        <taxon>fabids</taxon>
        <taxon>Cucurbitales</taxon>
        <taxon>Cucurbitaceae</taxon>
        <taxon>Cucurbiteae</taxon>
        <taxon>Cucurbita</taxon>
    </lineage>
</organism>
<dbReference type="AlphaFoldDB" id="A0A6J1EXV4"/>
<proteinExistence type="predicted"/>
<accession>A0A6J1EXV4</accession>
<sequence>MDAKALAKSKRAHSQHHSKKSHSNQKHKPPSIGTNAPGSANKPLGKHANDGNLLSQAVPKLPSNWDRYGEEISVEETSGEASAPVSDVIFPKSKGADYRHLIAEARSQMQSSTCMDVFPSLDDVLPRELSSGGSAMLAARGEGILSWIEDNSFVVDEKTTANPEASFLSLNLVTLAEQLTKLNVAERLFIEEDILPSELRSERKAVCDQRSSAVPTYDCQEGMRNIEISSDTESYEKGNVEDGVRDVTKASSSSYFGSIHQDPTFNPSPISSNQVHYNAHPIELPISSQTNTRKYTEQPNTKFIIENPNQKTPMFEATTAEAELDMLLNSFSETMDLDTPAAGSSSFDIDEVFKATPHIPIKGSNSGKKAPITAELDDALDDLLQDTSHLVPHKEKPVNNSHSGANSIAKDDFDSWLDSI</sequence>
<protein>
    <submittedName>
        <fullName evidence="3">Uncharacterized protein LOC111437188</fullName>
    </submittedName>
</protein>
<feature type="region of interest" description="Disordered" evidence="1">
    <location>
        <begin position="1"/>
        <end position="59"/>
    </location>
</feature>
<feature type="compositionally biased region" description="Basic residues" evidence="1">
    <location>
        <begin position="7"/>
        <end position="29"/>
    </location>
</feature>
<evidence type="ECO:0000256" key="1">
    <source>
        <dbReference type="SAM" id="MobiDB-lite"/>
    </source>
</evidence>
<dbReference type="RefSeq" id="XP_022930820.1">
    <property type="nucleotide sequence ID" value="XM_023075052.1"/>
</dbReference>
<evidence type="ECO:0000313" key="2">
    <source>
        <dbReference type="Proteomes" id="UP000504609"/>
    </source>
</evidence>
<dbReference type="InterPro" id="IPR053342">
    <property type="entry name" value="Exosome_cofactor/PTGS_suppr"/>
</dbReference>
<dbReference type="Proteomes" id="UP000504609">
    <property type="component" value="Unplaced"/>
</dbReference>
<dbReference type="PANTHER" id="PTHR37260">
    <property type="entry name" value="PHOSPHORELAY PROTEIN"/>
    <property type="match status" value="1"/>
</dbReference>
<dbReference type="KEGG" id="cmos:111437188"/>